<dbReference type="Proteomes" id="UP000664795">
    <property type="component" value="Unassembled WGS sequence"/>
</dbReference>
<feature type="transmembrane region" description="Helical" evidence="1">
    <location>
        <begin position="200"/>
        <end position="222"/>
    </location>
</feature>
<keyword evidence="1" id="KW-0812">Transmembrane</keyword>
<evidence type="ECO:0000313" key="2">
    <source>
        <dbReference type="EMBL" id="MBO0930230.1"/>
    </source>
</evidence>
<feature type="transmembrane region" description="Helical" evidence="1">
    <location>
        <begin position="6"/>
        <end position="22"/>
    </location>
</feature>
<dbReference type="EMBL" id="JAFMYU010000003">
    <property type="protein sequence ID" value="MBO0930230.1"/>
    <property type="molecule type" value="Genomic_DNA"/>
</dbReference>
<feature type="transmembrane region" description="Helical" evidence="1">
    <location>
        <begin position="170"/>
        <end position="188"/>
    </location>
</feature>
<feature type="transmembrane region" description="Helical" evidence="1">
    <location>
        <begin position="111"/>
        <end position="130"/>
    </location>
</feature>
<feature type="transmembrane region" description="Helical" evidence="1">
    <location>
        <begin position="86"/>
        <end position="105"/>
    </location>
</feature>
<keyword evidence="3" id="KW-1185">Reference proteome</keyword>
<feature type="transmembrane region" description="Helical" evidence="1">
    <location>
        <begin position="142"/>
        <end position="164"/>
    </location>
</feature>
<protein>
    <recommendedName>
        <fullName evidence="4">DUF3147 family protein</fullName>
    </recommendedName>
</protein>
<keyword evidence="1" id="KW-1133">Transmembrane helix</keyword>
<evidence type="ECO:0000313" key="3">
    <source>
        <dbReference type="Proteomes" id="UP000664795"/>
    </source>
</evidence>
<organism evidence="2 3">
    <name type="scientific">Fibrella aquatilis</name>
    <dbReference type="NCBI Taxonomy" id="2817059"/>
    <lineage>
        <taxon>Bacteria</taxon>
        <taxon>Pseudomonadati</taxon>
        <taxon>Bacteroidota</taxon>
        <taxon>Cytophagia</taxon>
        <taxon>Cytophagales</taxon>
        <taxon>Spirosomataceae</taxon>
        <taxon>Fibrella</taxon>
    </lineage>
</organism>
<gene>
    <name evidence="2" type="ORF">J2I48_04450</name>
</gene>
<keyword evidence="1" id="KW-0472">Membrane</keyword>
<name>A0A939G360_9BACT</name>
<dbReference type="RefSeq" id="WP_207334199.1">
    <property type="nucleotide sequence ID" value="NZ_JAFMYU010000003.1"/>
</dbReference>
<dbReference type="AlphaFoldDB" id="A0A939G360"/>
<accession>A0A939G360</accession>
<reference evidence="2 3" key="1">
    <citation type="submission" date="2021-03" db="EMBL/GenBank/DDBJ databases">
        <title>Fibrella sp. HMF5036 genome sequencing and assembly.</title>
        <authorList>
            <person name="Kang H."/>
            <person name="Kim H."/>
            <person name="Bae S."/>
            <person name="Joh K."/>
        </authorList>
    </citation>
    <scope>NUCLEOTIDE SEQUENCE [LARGE SCALE GENOMIC DNA]</scope>
    <source>
        <strain evidence="2 3">HMF5036</strain>
    </source>
</reference>
<feature type="transmembrane region" description="Helical" evidence="1">
    <location>
        <begin position="55"/>
        <end position="79"/>
    </location>
</feature>
<feature type="transmembrane region" description="Helical" evidence="1">
    <location>
        <begin position="228"/>
        <end position="247"/>
    </location>
</feature>
<comment type="caution">
    <text evidence="2">The sequence shown here is derived from an EMBL/GenBank/DDBJ whole genome shotgun (WGS) entry which is preliminary data.</text>
</comment>
<sequence length="250" mass="27413">MPLLLTKLILMPLVMALVTLAGRRWGNKVGGVIASMPWIAGPILLFFILEQGKDFGIRAVPGILTGVLSLVGFCLSYAWLSRRFRWWLTLPIAYVVYVLVAQVFTHIHLNLLVVYGLILVCVALALWGFPVPTNQSVPPRQLPYDLIIRMVVATLFMLTITALASLLGPTWSGILTPFPIITSILAVFSHVGQSSNGAIVSLRGIVTGLFGFTTFLFLQAFFLREFSVALSFGLALCINAVINLVAVRVW</sequence>
<feature type="transmembrane region" description="Helical" evidence="1">
    <location>
        <begin position="29"/>
        <end position="49"/>
    </location>
</feature>
<evidence type="ECO:0008006" key="4">
    <source>
        <dbReference type="Google" id="ProtNLM"/>
    </source>
</evidence>
<evidence type="ECO:0000256" key="1">
    <source>
        <dbReference type="SAM" id="Phobius"/>
    </source>
</evidence>
<proteinExistence type="predicted"/>